<organism evidence="1 2">
    <name type="scientific">Candidatus Blautia merdavium</name>
    <dbReference type="NCBI Taxonomy" id="2838494"/>
    <lineage>
        <taxon>Bacteria</taxon>
        <taxon>Bacillati</taxon>
        <taxon>Bacillota</taxon>
        <taxon>Clostridia</taxon>
        <taxon>Lachnospirales</taxon>
        <taxon>Lachnospiraceae</taxon>
        <taxon>Blautia</taxon>
    </lineage>
</organism>
<dbReference type="Proteomes" id="UP000823886">
    <property type="component" value="Unassembled WGS sequence"/>
</dbReference>
<comment type="caution">
    <text evidence="1">The sequence shown here is derived from an EMBL/GenBank/DDBJ whole genome shotgun (WGS) entry which is preliminary data.</text>
</comment>
<reference evidence="1" key="2">
    <citation type="submission" date="2021-04" db="EMBL/GenBank/DDBJ databases">
        <authorList>
            <person name="Gilroy R."/>
        </authorList>
    </citation>
    <scope>NUCLEOTIDE SEQUENCE</scope>
    <source>
        <strain evidence="1">ChiBcec2-3848</strain>
    </source>
</reference>
<proteinExistence type="predicted"/>
<sequence>VYFVDGSVKSYVFVKVTGTDTAANNHLLIQDAEGDSAWNTDDWKKIYELNDTENLTTKTTGDGYYIYCGDLADAYYVIDREDEDRDVTKLGDIFSHITFEDVTNDQFAEMSKQPNFGGTEITISACAVQAADDGTTYTDAFAEATFATVSASGN</sequence>
<evidence type="ECO:0000313" key="1">
    <source>
        <dbReference type="EMBL" id="HJC64389.1"/>
    </source>
</evidence>
<protein>
    <submittedName>
        <fullName evidence="1">Uncharacterized protein</fullName>
    </submittedName>
</protein>
<dbReference type="EMBL" id="DWVZ01000164">
    <property type="protein sequence ID" value="HJC64389.1"/>
    <property type="molecule type" value="Genomic_DNA"/>
</dbReference>
<dbReference type="AlphaFoldDB" id="A0A9D2TC26"/>
<evidence type="ECO:0000313" key="2">
    <source>
        <dbReference type="Proteomes" id="UP000823886"/>
    </source>
</evidence>
<name>A0A9D2TC26_9FIRM</name>
<feature type="non-terminal residue" evidence="1">
    <location>
        <position position="1"/>
    </location>
</feature>
<reference evidence="1" key="1">
    <citation type="journal article" date="2021" name="PeerJ">
        <title>Extensive microbial diversity within the chicken gut microbiome revealed by metagenomics and culture.</title>
        <authorList>
            <person name="Gilroy R."/>
            <person name="Ravi A."/>
            <person name="Getino M."/>
            <person name="Pursley I."/>
            <person name="Horton D.L."/>
            <person name="Alikhan N.F."/>
            <person name="Baker D."/>
            <person name="Gharbi K."/>
            <person name="Hall N."/>
            <person name="Watson M."/>
            <person name="Adriaenssens E.M."/>
            <person name="Foster-Nyarko E."/>
            <person name="Jarju S."/>
            <person name="Secka A."/>
            <person name="Antonio M."/>
            <person name="Oren A."/>
            <person name="Chaudhuri R.R."/>
            <person name="La Ragione R."/>
            <person name="Hildebrand F."/>
            <person name="Pallen M.J."/>
        </authorList>
    </citation>
    <scope>NUCLEOTIDE SEQUENCE</scope>
    <source>
        <strain evidence="1">ChiBcec2-3848</strain>
    </source>
</reference>
<accession>A0A9D2TC26</accession>
<gene>
    <name evidence="1" type="ORF">H9753_12360</name>
</gene>